<dbReference type="PROSITE" id="PS00770">
    <property type="entry name" value="AA_TRANSFER_CLASS_4"/>
    <property type="match status" value="1"/>
</dbReference>
<dbReference type="CDD" id="cd01557">
    <property type="entry name" value="BCAT_beta_family"/>
    <property type="match status" value="1"/>
</dbReference>
<dbReference type="GO" id="GO:0009099">
    <property type="term" value="P:L-valine biosynthetic process"/>
    <property type="evidence" value="ECO:0007669"/>
    <property type="project" value="TreeGrafter"/>
</dbReference>
<organism evidence="13 14">
    <name type="scientific">Elysia chlorotica</name>
    <name type="common">Eastern emerald elysia</name>
    <name type="synonym">Sea slug</name>
    <dbReference type="NCBI Taxonomy" id="188477"/>
    <lineage>
        <taxon>Eukaryota</taxon>
        <taxon>Metazoa</taxon>
        <taxon>Spiralia</taxon>
        <taxon>Lophotrochozoa</taxon>
        <taxon>Mollusca</taxon>
        <taxon>Gastropoda</taxon>
        <taxon>Heterobranchia</taxon>
        <taxon>Euthyneura</taxon>
        <taxon>Panpulmonata</taxon>
        <taxon>Sacoglossa</taxon>
        <taxon>Placobranchoidea</taxon>
        <taxon>Plakobranchidae</taxon>
        <taxon>Elysia</taxon>
    </lineage>
</organism>
<dbReference type="Proteomes" id="UP000271974">
    <property type="component" value="Unassembled WGS sequence"/>
</dbReference>
<dbReference type="GO" id="GO:0052656">
    <property type="term" value="F:L-isoleucine-2-oxoglutarate transaminase activity"/>
    <property type="evidence" value="ECO:0007669"/>
    <property type="project" value="RHEA"/>
</dbReference>
<dbReference type="InterPro" id="IPR043132">
    <property type="entry name" value="BCAT-like_C"/>
</dbReference>
<dbReference type="STRING" id="188477.A0A433TEL9"/>
<keyword evidence="7 11" id="KW-0100">Branched-chain amino acid biosynthesis</keyword>
<evidence type="ECO:0000313" key="13">
    <source>
        <dbReference type="EMBL" id="RUS80007.1"/>
    </source>
</evidence>
<evidence type="ECO:0000256" key="5">
    <source>
        <dbReference type="ARBA" id="ARBA00022679"/>
    </source>
</evidence>
<evidence type="ECO:0000256" key="6">
    <source>
        <dbReference type="ARBA" id="ARBA00022898"/>
    </source>
</evidence>
<comment type="caution">
    <text evidence="13">The sequence shown here is derived from an EMBL/GenBank/DDBJ whole genome shotgun (WGS) entry which is preliminary data.</text>
</comment>
<protein>
    <recommendedName>
        <fullName evidence="11">Branched-chain-amino-acid aminotransferase</fullName>
        <ecNumber evidence="11">2.6.1.42</ecNumber>
    </recommendedName>
</protein>
<keyword evidence="4 11" id="KW-0028">Amino-acid biosynthesis</keyword>
<dbReference type="PANTHER" id="PTHR11825">
    <property type="entry name" value="SUBGROUP IIII AMINOTRANSFERASE"/>
    <property type="match status" value="1"/>
</dbReference>
<dbReference type="GO" id="GO:0052654">
    <property type="term" value="F:L-leucine-2-oxoglutarate transaminase activity"/>
    <property type="evidence" value="ECO:0007669"/>
    <property type="project" value="RHEA"/>
</dbReference>
<reference evidence="13 14" key="1">
    <citation type="submission" date="2019-01" db="EMBL/GenBank/DDBJ databases">
        <title>A draft genome assembly of the solar-powered sea slug Elysia chlorotica.</title>
        <authorList>
            <person name="Cai H."/>
            <person name="Li Q."/>
            <person name="Fang X."/>
            <person name="Li J."/>
            <person name="Curtis N.E."/>
            <person name="Altenburger A."/>
            <person name="Shibata T."/>
            <person name="Feng M."/>
            <person name="Maeda T."/>
            <person name="Schwartz J.A."/>
            <person name="Shigenobu S."/>
            <person name="Lundholm N."/>
            <person name="Nishiyama T."/>
            <person name="Yang H."/>
            <person name="Hasebe M."/>
            <person name="Li S."/>
            <person name="Pierce S.K."/>
            <person name="Wang J."/>
        </authorList>
    </citation>
    <scope>NUCLEOTIDE SEQUENCE [LARGE SCALE GENOMIC DNA]</scope>
    <source>
        <strain evidence="13">EC2010</strain>
        <tissue evidence="13">Whole organism of an adult</tissue>
    </source>
</reference>
<dbReference type="InterPro" id="IPR018300">
    <property type="entry name" value="Aminotrans_IV_CS"/>
</dbReference>
<evidence type="ECO:0000256" key="4">
    <source>
        <dbReference type="ARBA" id="ARBA00022605"/>
    </source>
</evidence>
<proteinExistence type="inferred from homology"/>
<keyword evidence="14" id="KW-1185">Reference proteome</keyword>
<dbReference type="FunFam" id="3.30.470.10:FF:000002">
    <property type="entry name" value="Branched-chain-amino-acid aminotransferase"/>
    <property type="match status" value="1"/>
</dbReference>
<evidence type="ECO:0000313" key="14">
    <source>
        <dbReference type="Proteomes" id="UP000271974"/>
    </source>
</evidence>
<dbReference type="EMBL" id="RQTK01000416">
    <property type="protein sequence ID" value="RUS80007.1"/>
    <property type="molecule type" value="Genomic_DNA"/>
</dbReference>
<dbReference type="InterPro" id="IPR033939">
    <property type="entry name" value="BCAT_family"/>
</dbReference>
<comment type="catalytic activity">
    <reaction evidence="11">
        <text>L-leucine + 2-oxoglutarate = 4-methyl-2-oxopentanoate + L-glutamate</text>
        <dbReference type="Rhea" id="RHEA:18321"/>
        <dbReference type="ChEBI" id="CHEBI:16810"/>
        <dbReference type="ChEBI" id="CHEBI:17865"/>
        <dbReference type="ChEBI" id="CHEBI:29985"/>
        <dbReference type="ChEBI" id="CHEBI:57427"/>
        <dbReference type="EC" id="2.6.1.42"/>
    </reaction>
</comment>
<evidence type="ECO:0000256" key="12">
    <source>
        <dbReference type="SAM" id="MobiDB-lite"/>
    </source>
</evidence>
<comment type="catalytic activity">
    <reaction evidence="11">
        <text>L-isoleucine + 2-oxoglutarate = (S)-3-methyl-2-oxopentanoate + L-glutamate</text>
        <dbReference type="Rhea" id="RHEA:24801"/>
        <dbReference type="ChEBI" id="CHEBI:16810"/>
        <dbReference type="ChEBI" id="CHEBI:29985"/>
        <dbReference type="ChEBI" id="CHEBI:35146"/>
        <dbReference type="ChEBI" id="CHEBI:58045"/>
        <dbReference type="EC" id="2.6.1.42"/>
    </reaction>
</comment>
<evidence type="ECO:0000256" key="9">
    <source>
        <dbReference type="RuleBase" id="RU004106"/>
    </source>
</evidence>
<evidence type="ECO:0000256" key="2">
    <source>
        <dbReference type="ARBA" id="ARBA00009320"/>
    </source>
</evidence>
<dbReference type="Gene3D" id="3.30.470.10">
    <property type="match status" value="1"/>
</dbReference>
<dbReference type="Pfam" id="PF01063">
    <property type="entry name" value="Aminotran_4"/>
    <property type="match status" value="1"/>
</dbReference>
<evidence type="ECO:0000256" key="10">
    <source>
        <dbReference type="RuleBase" id="RU004516"/>
    </source>
</evidence>
<keyword evidence="3 11" id="KW-0032">Aminotransferase</keyword>
<dbReference type="PIRSF" id="PIRSF006468">
    <property type="entry name" value="BCAT1"/>
    <property type="match status" value="1"/>
</dbReference>
<feature type="region of interest" description="Disordered" evidence="12">
    <location>
        <begin position="13"/>
        <end position="32"/>
    </location>
</feature>
<accession>A0A433TEL9</accession>
<evidence type="ECO:0000256" key="3">
    <source>
        <dbReference type="ARBA" id="ARBA00022576"/>
    </source>
</evidence>
<keyword evidence="6 10" id="KW-0663">Pyridoxal phosphate</keyword>
<evidence type="ECO:0000256" key="8">
    <source>
        <dbReference type="PIRSR" id="PIRSR006468-1"/>
    </source>
</evidence>
<keyword evidence="5 11" id="KW-0808">Transferase</keyword>
<dbReference type="InterPro" id="IPR036038">
    <property type="entry name" value="Aminotransferase-like"/>
</dbReference>
<comment type="catalytic activity">
    <reaction evidence="11">
        <text>L-valine + 2-oxoglutarate = 3-methyl-2-oxobutanoate + L-glutamate</text>
        <dbReference type="Rhea" id="RHEA:24813"/>
        <dbReference type="ChEBI" id="CHEBI:11851"/>
        <dbReference type="ChEBI" id="CHEBI:16810"/>
        <dbReference type="ChEBI" id="CHEBI:29985"/>
        <dbReference type="ChEBI" id="CHEBI:57762"/>
        <dbReference type="EC" id="2.6.1.42"/>
    </reaction>
</comment>
<dbReference type="InterPro" id="IPR005786">
    <property type="entry name" value="B_amino_transII"/>
</dbReference>
<evidence type="ECO:0000256" key="1">
    <source>
        <dbReference type="ARBA" id="ARBA00001933"/>
    </source>
</evidence>
<dbReference type="AlphaFoldDB" id="A0A433TEL9"/>
<feature type="modified residue" description="N6-(pyridoxal phosphate)lysine" evidence="8">
    <location>
        <position position="204"/>
    </location>
</feature>
<gene>
    <name evidence="13" type="ORF">EGW08_012241</name>
</gene>
<evidence type="ECO:0000256" key="7">
    <source>
        <dbReference type="ARBA" id="ARBA00023304"/>
    </source>
</evidence>
<dbReference type="InterPro" id="IPR043131">
    <property type="entry name" value="BCAT-like_N"/>
</dbReference>
<dbReference type="GO" id="GO:0005739">
    <property type="term" value="C:mitochondrion"/>
    <property type="evidence" value="ECO:0007669"/>
    <property type="project" value="TreeGrafter"/>
</dbReference>
<dbReference type="GO" id="GO:0052655">
    <property type="term" value="F:L-valine-2-oxoglutarate transaminase activity"/>
    <property type="evidence" value="ECO:0007669"/>
    <property type="project" value="RHEA"/>
</dbReference>
<sequence length="348" mass="39347">MIVQVRAKDLQITKTKKPKPKPSGDNLPFGKNASDHMIEIDYTSGKGWSRPVIRPVEPLQIHPAAKVFHYAQELDRGMKCYRCVDGKIRMFRPMENMKRMESSAKRAVNVLEANFHCMGIYEKQNKMIEIDQEWVPHGDRSSLYIRPTFIATEPTIGLETSKDAKLFVITGPTGPFFSTGMKAVRLLADPQYIRAWPGGCGAFKMGSNYAPTIAIQYQAQKEHNCQQILWLFGDDQQMTEAGSMNLFVFWVNEKGEEELVTPPLEGGLILPGVTRKSVLEMAREWVKEVFGAGTACIVCPVGKILYQGKDLHITDTESAGPLTKRLYTEISDIHYYRKPHSWMEGIDT</sequence>
<dbReference type="OrthoDB" id="1732691at2759"/>
<comment type="cofactor">
    <cofactor evidence="1 10">
        <name>pyridoxal 5'-phosphate</name>
        <dbReference type="ChEBI" id="CHEBI:597326"/>
    </cofactor>
</comment>
<evidence type="ECO:0000256" key="11">
    <source>
        <dbReference type="RuleBase" id="RU004517"/>
    </source>
</evidence>
<dbReference type="PANTHER" id="PTHR11825:SF44">
    <property type="entry name" value="BRANCHED-CHAIN-AMINO-ACID AMINOTRANSFERASE"/>
    <property type="match status" value="1"/>
</dbReference>
<comment type="similarity">
    <text evidence="2 9">Belongs to the class-IV pyridoxal-phosphate-dependent aminotransferase family.</text>
</comment>
<name>A0A433TEL9_ELYCH</name>
<dbReference type="SUPFAM" id="SSF56752">
    <property type="entry name" value="D-aminoacid aminotransferase-like PLP-dependent enzymes"/>
    <property type="match status" value="1"/>
</dbReference>
<dbReference type="GO" id="GO:0009098">
    <property type="term" value="P:L-leucine biosynthetic process"/>
    <property type="evidence" value="ECO:0007669"/>
    <property type="project" value="TreeGrafter"/>
</dbReference>
<dbReference type="InterPro" id="IPR001544">
    <property type="entry name" value="Aminotrans_IV"/>
</dbReference>
<dbReference type="Gene3D" id="3.20.10.10">
    <property type="entry name" value="D-amino Acid Aminotransferase, subunit A, domain 2"/>
    <property type="match status" value="1"/>
</dbReference>
<dbReference type="EC" id="2.6.1.42" evidence="11"/>